<dbReference type="RefSeq" id="WP_027242736.1">
    <property type="nucleotide sequence ID" value="NZ_CP012508.1"/>
</dbReference>
<sequence length="468" mass="51990">MVKPFQLFAVIIVTLGLSGCATTSVFKPYPSTAKTVKNALVRQHYQVAEKYLLPDTTSEDGLLYLLELGRTQQLAGQYQQSLKTYQKAIEIIDKNQQKPIVQLSKLSVTGLSLLTNDNAIPFTTSGYEQVMVHHYQALNYFVLGNLTGALVEVRRADEVQRQALERHQQELDEANNVAAKQHYDDSQIWANKKFNAFNAVAGKVQNSFQNAYTFYFSGLLYEISGSLNDAYIDYKKALKLVPSNPYVQADVLRLAKQLNMTNDLAGYRNYLTHKVITAAANQGTLVVLFEAGFVPAKQQFRLPLPTGAGLIAIAIPYYNTPWQSPHSLEITQKNNEVIGKTSALVSMQALAAKALQERMPWIIAREIARSIAKAAMTYQLQKEGSGIAALISSVYNVVSAQADLRSWLTLPDQAQVLQKVLSTGRQELTLNYQGLVRKVAVNIKPRQMVVVWVVALGHSLNVHVLSKS</sequence>
<proteinExistence type="predicted"/>
<dbReference type="InterPro" id="IPR019734">
    <property type="entry name" value="TPR_rpt"/>
</dbReference>
<protein>
    <submittedName>
        <fullName evidence="1">Lipoprotein</fullName>
    </submittedName>
</protein>
<dbReference type="InterPro" id="IPR011990">
    <property type="entry name" value="TPR-like_helical_dom_sf"/>
</dbReference>
<dbReference type="SUPFAM" id="SSF48452">
    <property type="entry name" value="TPR-like"/>
    <property type="match status" value="1"/>
</dbReference>
<evidence type="ECO:0000313" key="1">
    <source>
        <dbReference type="EMBL" id="ALB21569.1"/>
    </source>
</evidence>
<keyword evidence="1" id="KW-0449">Lipoprotein</keyword>
<dbReference type="Gene3D" id="1.25.40.10">
    <property type="entry name" value="Tetratricopeptide repeat domain"/>
    <property type="match status" value="1"/>
</dbReference>
<gene>
    <name evidence="1" type="ORF">KU39_385</name>
</gene>
<dbReference type="Proteomes" id="UP000029558">
    <property type="component" value="Chromosome"/>
</dbReference>
<dbReference type="PROSITE" id="PS50005">
    <property type="entry name" value="TPR"/>
    <property type="match status" value="2"/>
</dbReference>
<dbReference type="SMART" id="SM00028">
    <property type="entry name" value="TPR"/>
    <property type="match status" value="2"/>
</dbReference>
<evidence type="ECO:0000313" key="2">
    <source>
        <dbReference type="Proteomes" id="UP000029558"/>
    </source>
</evidence>
<organism evidence="1 2">
    <name type="scientific">Piscirickettsia salmonis</name>
    <dbReference type="NCBI Taxonomy" id="1238"/>
    <lineage>
        <taxon>Bacteria</taxon>
        <taxon>Pseudomonadati</taxon>
        <taxon>Pseudomonadota</taxon>
        <taxon>Gammaproteobacteria</taxon>
        <taxon>Thiotrichales</taxon>
        <taxon>Piscirickettsiaceae</taxon>
        <taxon>Piscirickettsia</taxon>
    </lineage>
</organism>
<dbReference type="AlphaFoldDB" id="A0A1L6TGL3"/>
<dbReference type="EMBL" id="CP012508">
    <property type="protein sequence ID" value="ALB21569.1"/>
    <property type="molecule type" value="Genomic_DNA"/>
</dbReference>
<reference evidence="1 2" key="1">
    <citation type="journal article" date="2014" name="Genome Announc.">
        <title>Comparative Genome Analysis of Two Isolates of the Fish Pathogen Piscirickettsia salmonis from Different Hosts Reveals Major Differences in Virulence-Associated Secretion Systems.</title>
        <authorList>
            <person name="Bohle H."/>
            <person name="Henriquez P."/>
            <person name="Grothusen H."/>
            <person name="Navas E."/>
            <person name="Sandoval A."/>
            <person name="Bustamante F."/>
            <person name="Bustos P."/>
            <person name="Mancilla M."/>
        </authorList>
    </citation>
    <scope>NUCLEOTIDE SEQUENCE [LARGE SCALE GENOMIC DNA]</scope>
    <source>
        <strain evidence="2">B1-32597</strain>
    </source>
</reference>
<dbReference type="OrthoDB" id="9769023at2"/>
<name>A0A1L6TGL3_PISSA</name>
<accession>A0A1L6TGL3</accession>
<dbReference type="PROSITE" id="PS51257">
    <property type="entry name" value="PROKAR_LIPOPROTEIN"/>
    <property type="match status" value="1"/>
</dbReference>